<evidence type="ECO:0000256" key="13">
    <source>
        <dbReference type="ARBA" id="ARBA00048070"/>
    </source>
</evidence>
<reference evidence="18" key="1">
    <citation type="submission" date="2016-04" db="EMBL/GenBank/DDBJ databases">
        <title>Cephalotus genome sequencing.</title>
        <authorList>
            <person name="Fukushima K."/>
            <person name="Hasebe M."/>
            <person name="Fang X."/>
        </authorList>
    </citation>
    <scope>NUCLEOTIDE SEQUENCE [LARGE SCALE GENOMIC DNA]</scope>
    <source>
        <strain evidence="18">cv. St1</strain>
    </source>
</reference>
<comment type="subunit">
    <text evidence="14">Homotetramer.</text>
</comment>
<evidence type="ECO:0000256" key="10">
    <source>
        <dbReference type="ARBA" id="ARBA00022840"/>
    </source>
</evidence>
<comment type="activity regulation">
    <text evidence="14">Allosterically activated by AMP.</text>
</comment>
<feature type="binding site" evidence="14">
    <location>
        <position position="235"/>
    </location>
    <ligand>
        <name>Mg(2+)</name>
        <dbReference type="ChEBI" id="CHEBI:18420"/>
        <note>catalytic</note>
    </ligand>
</feature>
<evidence type="ECO:0000256" key="8">
    <source>
        <dbReference type="ARBA" id="ARBA00022741"/>
    </source>
</evidence>
<feature type="binding site" evidence="14">
    <location>
        <begin position="234"/>
        <end position="237"/>
    </location>
    <ligand>
        <name>ATP</name>
        <dbReference type="ChEBI" id="CHEBI:30616"/>
    </ligand>
</feature>
<dbReference type="Gene3D" id="3.40.50.450">
    <property type="match status" value="1"/>
</dbReference>
<organism evidence="17 18">
    <name type="scientific">Cephalotus follicularis</name>
    <name type="common">Albany pitcher plant</name>
    <dbReference type="NCBI Taxonomy" id="3775"/>
    <lineage>
        <taxon>Eukaryota</taxon>
        <taxon>Viridiplantae</taxon>
        <taxon>Streptophyta</taxon>
        <taxon>Embryophyta</taxon>
        <taxon>Tracheophyta</taxon>
        <taxon>Spermatophyta</taxon>
        <taxon>Magnoliopsida</taxon>
        <taxon>eudicotyledons</taxon>
        <taxon>Gunneridae</taxon>
        <taxon>Pentapetalae</taxon>
        <taxon>rosids</taxon>
        <taxon>fabids</taxon>
        <taxon>Oxalidales</taxon>
        <taxon>Cephalotaceae</taxon>
        <taxon>Cephalotus</taxon>
    </lineage>
</organism>
<dbReference type="NCBIfam" id="NF005301">
    <property type="entry name" value="PRK06830.1"/>
    <property type="match status" value="1"/>
</dbReference>
<evidence type="ECO:0000256" key="1">
    <source>
        <dbReference type="ARBA" id="ARBA00001946"/>
    </source>
</evidence>
<dbReference type="PRINTS" id="PR00476">
    <property type="entry name" value="PHFRCTKINASE"/>
</dbReference>
<gene>
    <name evidence="14" type="primary">PFK</name>
    <name evidence="17" type="ORF">CFOL_v3_19402</name>
</gene>
<feature type="domain" description="Phosphofructokinase" evidence="16">
    <location>
        <begin position="140"/>
        <end position="445"/>
    </location>
</feature>
<evidence type="ECO:0000256" key="15">
    <source>
        <dbReference type="SAM" id="MobiDB-lite"/>
    </source>
</evidence>
<evidence type="ECO:0000256" key="7">
    <source>
        <dbReference type="ARBA" id="ARBA00022723"/>
    </source>
</evidence>
<feature type="binding site" evidence="14">
    <location>
        <begin position="421"/>
        <end position="424"/>
    </location>
    <ligand>
        <name>substrate</name>
    </ligand>
</feature>
<comment type="catalytic activity">
    <reaction evidence="13 14">
        <text>beta-D-fructose 6-phosphate + ATP = beta-D-fructose 1,6-bisphosphate + ADP + H(+)</text>
        <dbReference type="Rhea" id="RHEA:16109"/>
        <dbReference type="ChEBI" id="CHEBI:15378"/>
        <dbReference type="ChEBI" id="CHEBI:30616"/>
        <dbReference type="ChEBI" id="CHEBI:32966"/>
        <dbReference type="ChEBI" id="CHEBI:57634"/>
        <dbReference type="ChEBI" id="CHEBI:456216"/>
        <dbReference type="EC" id="2.7.1.11"/>
    </reaction>
</comment>
<evidence type="ECO:0000256" key="11">
    <source>
        <dbReference type="ARBA" id="ARBA00022842"/>
    </source>
</evidence>
<evidence type="ECO:0000259" key="16">
    <source>
        <dbReference type="Pfam" id="PF00365"/>
    </source>
</evidence>
<dbReference type="Pfam" id="PF00365">
    <property type="entry name" value="PFK"/>
    <property type="match status" value="1"/>
</dbReference>
<protein>
    <recommendedName>
        <fullName evidence="14">ATP-dependent 6-phosphofructokinase</fullName>
        <shortName evidence="14">ATP-PFK</shortName>
        <shortName evidence="14">Phosphofructokinase</shortName>
        <ecNumber evidence="14">2.7.1.11</ecNumber>
    </recommendedName>
    <alternativeName>
        <fullName evidence="14">Phosphohexokinase</fullName>
    </alternativeName>
</protein>
<proteinExistence type="inferred from homology"/>
<evidence type="ECO:0000256" key="12">
    <source>
        <dbReference type="ARBA" id="ARBA00023152"/>
    </source>
</evidence>
<comment type="similarity">
    <text evidence="14">Belongs to the phosphofructokinase type A (PFKA) family. PPi-dependent PFK group II subfamily. Atypical ATP-dependent clade 'X' sub-subfamily.</text>
</comment>
<feature type="site" description="Important for substrate specificity; cannot use PPi as phosphoryl donor" evidence="14">
    <location>
        <position position="236"/>
    </location>
</feature>
<feature type="binding site" evidence="14">
    <location>
        <begin position="209"/>
        <end position="210"/>
    </location>
    <ligand>
        <name>ATP</name>
        <dbReference type="ChEBI" id="CHEBI:30616"/>
    </ligand>
</feature>
<feature type="active site" description="Proton acceptor" evidence="14">
    <location>
        <position position="265"/>
    </location>
</feature>
<comment type="cofactor">
    <cofactor evidence="1 14">
        <name>Mg(2+)</name>
        <dbReference type="ChEBI" id="CHEBI:18420"/>
    </cofactor>
</comment>
<comment type="function">
    <text evidence="2 14">Catalyzes the phosphorylation of D-fructose 6-phosphate to fructose 1,6-bisphosphate by ATP, the first committing step of glycolysis.</text>
</comment>
<evidence type="ECO:0000256" key="2">
    <source>
        <dbReference type="ARBA" id="ARBA00002659"/>
    </source>
</evidence>
<keyword evidence="12 14" id="KW-0324">Glycolysis</keyword>
<evidence type="ECO:0000256" key="3">
    <source>
        <dbReference type="ARBA" id="ARBA00004496"/>
    </source>
</evidence>
<sequence>MDSTISSSAFLSTPKFRCFDPTNSYHVKSNQTHPRYVMSLPPNGSMPISPNSEPKIITGECGYVLQDVPHLSDYIPDLPTYPNPLQDNPSYSVVKQYFVNVGDTVAEKVVVHKDGPRGTHFTRAGPREKVYFESDDVHACIVTCGGLCPGLNTVIREIVCGLYYMYGVHRVIGIEGGYKGFYARNTIPLTPKVVNDIHKRGGTILGTSRGGYDLSKIVDSIQDRGINQVYIIGGDGTLKGASVIFEEIRRRGLKVAVAGIPKTIDNDIPVIDKSFGFDTAVEEAQRAINAAHVEAESHENGVGVVKLMGRYSGFIAMNATLASRDVDCCLIPESPFYLEGAGGLFEFIGKRLREHGHMVIVMAEGAGQELLSESMRSMDQQDASGNKLLQDVGMWLSQKIKDHFRKRQKVTINLKYIDPTYMIRAVPSNASDNVYCTLLAHSAIHGAMAGYTGFTVGPVNGRHAYIPFYRITERQNKVVITDRMWARLLSSTNQPSFLEHKDVDSNKKQEEHHTQLLNGDN</sequence>
<evidence type="ECO:0000313" key="17">
    <source>
        <dbReference type="EMBL" id="GAV75926.1"/>
    </source>
</evidence>
<evidence type="ECO:0000256" key="14">
    <source>
        <dbReference type="HAMAP-Rule" id="MF_03186"/>
    </source>
</evidence>
<dbReference type="InterPro" id="IPR050929">
    <property type="entry name" value="PFKA"/>
</dbReference>
<keyword evidence="9 14" id="KW-0418">Kinase</keyword>
<feature type="binding site" evidence="14">
    <location>
        <position position="146"/>
    </location>
    <ligand>
        <name>ATP</name>
        <dbReference type="ChEBI" id="CHEBI:30616"/>
    </ligand>
</feature>
<keyword evidence="7 14" id="KW-0479">Metal-binding</keyword>
<keyword evidence="10 14" id="KW-0067">ATP-binding</keyword>
<feature type="compositionally biased region" description="Basic and acidic residues" evidence="15">
    <location>
        <begin position="502"/>
        <end position="514"/>
    </location>
</feature>
<evidence type="ECO:0000313" key="18">
    <source>
        <dbReference type="Proteomes" id="UP000187406"/>
    </source>
</evidence>
<keyword evidence="18" id="KW-1185">Reference proteome</keyword>
<evidence type="ECO:0000256" key="5">
    <source>
        <dbReference type="ARBA" id="ARBA00022533"/>
    </source>
</evidence>
<dbReference type="InParanoid" id="A0A1Q3C6L0"/>
<feature type="binding site" evidence="14">
    <location>
        <begin position="263"/>
        <end position="265"/>
    </location>
    <ligand>
        <name>substrate</name>
    </ligand>
</feature>
<dbReference type="PANTHER" id="PTHR45770">
    <property type="entry name" value="ATP-DEPENDENT 6-PHOSPHOFRUCTOKINASE 1"/>
    <property type="match status" value="1"/>
</dbReference>
<keyword evidence="8 14" id="KW-0547">Nucleotide-binding</keyword>
<name>A0A1Q3C6L0_CEPFO</name>
<dbReference type="SUPFAM" id="SSF53784">
    <property type="entry name" value="Phosphofructokinase"/>
    <property type="match status" value="1"/>
</dbReference>
<evidence type="ECO:0000256" key="6">
    <source>
        <dbReference type="ARBA" id="ARBA00022679"/>
    </source>
</evidence>
<dbReference type="FunFam" id="3.40.50.460:FF:000018">
    <property type="entry name" value="Phosphofructokinase"/>
    <property type="match status" value="1"/>
</dbReference>
<comment type="pathway">
    <text evidence="14">Carbohydrate degradation; glycolysis; D-glyceraldehyde 3-phosphate and glycerone phosphate from D-glucose: step 3/4.</text>
</comment>
<keyword evidence="5 14" id="KW-0021">Allosteric enzyme</keyword>
<dbReference type="InterPro" id="IPR000023">
    <property type="entry name" value="Phosphofructokinase_dom"/>
</dbReference>
<comment type="caution">
    <text evidence="17">The sequence shown here is derived from an EMBL/GenBank/DDBJ whole genome shotgun (WGS) entry which is preliminary data.</text>
</comment>
<evidence type="ECO:0000256" key="9">
    <source>
        <dbReference type="ARBA" id="ARBA00022777"/>
    </source>
</evidence>
<dbReference type="GO" id="GO:0005829">
    <property type="term" value="C:cytosol"/>
    <property type="evidence" value="ECO:0007669"/>
    <property type="project" value="UniProtKB-ARBA"/>
</dbReference>
<dbReference type="OrthoDB" id="537915at2759"/>
<dbReference type="PIRSF" id="PIRSF000534">
    <property type="entry name" value="PPi_PFK_TP0108"/>
    <property type="match status" value="1"/>
</dbReference>
<dbReference type="EC" id="2.7.1.11" evidence="14"/>
<feature type="region of interest" description="Disordered" evidence="15">
    <location>
        <begin position="502"/>
        <end position="521"/>
    </location>
</feature>
<dbReference type="STRING" id="3775.A0A1Q3C6L0"/>
<dbReference type="InterPro" id="IPR035966">
    <property type="entry name" value="PKF_sf"/>
</dbReference>
<dbReference type="AlphaFoldDB" id="A0A1Q3C6L0"/>
<dbReference type="InterPro" id="IPR022953">
    <property type="entry name" value="ATP_PFK"/>
</dbReference>
<dbReference type="EMBL" id="BDDD01001434">
    <property type="protein sequence ID" value="GAV75926.1"/>
    <property type="molecule type" value="Genomic_DNA"/>
</dbReference>
<keyword evidence="4 14" id="KW-0963">Cytoplasm</keyword>
<comment type="subcellular location">
    <subcellularLocation>
        <location evidence="3 14">Cytoplasm</location>
    </subcellularLocation>
</comment>
<dbReference type="HAMAP" id="MF_01981">
    <property type="entry name" value="Phosphofructokinase_II_X"/>
    <property type="match status" value="1"/>
</dbReference>
<dbReference type="UniPathway" id="UPA00109">
    <property type="reaction ID" value="UER00182"/>
</dbReference>
<keyword evidence="6 14" id="KW-0808">Transferase</keyword>
<feature type="binding site" evidence="14">
    <location>
        <begin position="308"/>
        <end position="310"/>
    </location>
    <ligand>
        <name>substrate</name>
    </ligand>
</feature>
<dbReference type="InterPro" id="IPR012004">
    <property type="entry name" value="PyroP-dep_PFK_TP0108"/>
</dbReference>
<keyword evidence="11 14" id="KW-0460">Magnesium</keyword>
<accession>A0A1Q3C6L0</accession>
<dbReference type="GO" id="GO:0003872">
    <property type="term" value="F:6-phosphofructokinase activity"/>
    <property type="evidence" value="ECO:0007669"/>
    <property type="project" value="UniProtKB-UniRule"/>
</dbReference>
<dbReference type="Proteomes" id="UP000187406">
    <property type="component" value="Unassembled WGS sequence"/>
</dbReference>
<dbReference type="GO" id="GO:0006002">
    <property type="term" value="P:fructose 6-phosphate metabolic process"/>
    <property type="evidence" value="ECO:0007669"/>
    <property type="project" value="InterPro"/>
</dbReference>
<dbReference type="GO" id="GO:0005524">
    <property type="term" value="F:ATP binding"/>
    <property type="evidence" value="ECO:0007669"/>
    <property type="project" value="UniProtKB-KW"/>
</dbReference>
<dbReference type="GO" id="GO:0046872">
    <property type="term" value="F:metal ion binding"/>
    <property type="evidence" value="ECO:0007669"/>
    <property type="project" value="UniProtKB-KW"/>
</dbReference>
<dbReference type="FunFam" id="3.40.50.450:FF:000002">
    <property type="entry name" value="ATP-dependent 6-phosphofructokinase"/>
    <property type="match status" value="1"/>
</dbReference>
<evidence type="ECO:0000256" key="4">
    <source>
        <dbReference type="ARBA" id="ARBA00022490"/>
    </source>
</evidence>
<feature type="binding site" evidence="14">
    <location>
        <position position="364"/>
    </location>
    <ligand>
        <name>substrate</name>
    </ligand>
</feature>